<dbReference type="SUPFAM" id="SSF51735">
    <property type="entry name" value="NAD(P)-binding Rossmann-fold domains"/>
    <property type="match status" value="1"/>
</dbReference>
<dbReference type="PANTHER" id="PTHR43103">
    <property type="entry name" value="NUCLEOSIDE-DIPHOSPHATE-SUGAR EPIMERASE"/>
    <property type="match status" value="1"/>
</dbReference>
<organism evidence="5 6">
    <name type="scientific">Actinopolymorpha pittospori</name>
    <dbReference type="NCBI Taxonomy" id="648752"/>
    <lineage>
        <taxon>Bacteria</taxon>
        <taxon>Bacillati</taxon>
        <taxon>Actinomycetota</taxon>
        <taxon>Actinomycetes</taxon>
        <taxon>Propionibacteriales</taxon>
        <taxon>Actinopolymorphaceae</taxon>
        <taxon>Actinopolymorpha</taxon>
    </lineage>
</organism>
<comment type="similarity">
    <text evidence="1">Belongs to the NAD(P)-dependent epimerase/dehydratase family.</text>
</comment>
<dbReference type="GO" id="GO:0016491">
    <property type="term" value="F:oxidoreductase activity"/>
    <property type="evidence" value="ECO:0007669"/>
    <property type="project" value="UniProtKB-KW"/>
</dbReference>
<name>A0A927RES4_9ACTN</name>
<dbReference type="Proteomes" id="UP000638648">
    <property type="component" value="Unassembled WGS sequence"/>
</dbReference>
<keyword evidence="2" id="KW-0560">Oxidoreductase</keyword>
<dbReference type="RefSeq" id="WP_192755548.1">
    <property type="nucleotide sequence ID" value="NZ_BAABJL010000194.1"/>
</dbReference>
<dbReference type="EMBL" id="JADBEM010000001">
    <property type="protein sequence ID" value="MBE1612514.1"/>
    <property type="molecule type" value="Genomic_DNA"/>
</dbReference>
<evidence type="ECO:0000256" key="3">
    <source>
        <dbReference type="ARBA" id="ARBA00023027"/>
    </source>
</evidence>
<evidence type="ECO:0000313" key="5">
    <source>
        <dbReference type="EMBL" id="MBE1612514.1"/>
    </source>
</evidence>
<evidence type="ECO:0000259" key="4">
    <source>
        <dbReference type="Pfam" id="PF01370"/>
    </source>
</evidence>
<keyword evidence="3" id="KW-0520">NAD</keyword>
<evidence type="ECO:0000313" key="6">
    <source>
        <dbReference type="Proteomes" id="UP000638648"/>
    </source>
</evidence>
<dbReference type="Gene3D" id="3.40.50.720">
    <property type="entry name" value="NAD(P)-binding Rossmann-like Domain"/>
    <property type="match status" value="1"/>
</dbReference>
<dbReference type="InterPro" id="IPR001509">
    <property type="entry name" value="Epimerase_deHydtase"/>
</dbReference>
<feature type="domain" description="NAD-dependent epimerase/dehydratase" evidence="4">
    <location>
        <begin position="6"/>
        <end position="158"/>
    </location>
</feature>
<dbReference type="PANTHER" id="PTHR43103:SF5">
    <property type="entry name" value="4-EPIMERASE, PUTATIVE (AFU_ORTHOLOGUE AFUA_7G00360)-RELATED"/>
    <property type="match status" value="1"/>
</dbReference>
<dbReference type="AlphaFoldDB" id="A0A927RES4"/>
<dbReference type="InterPro" id="IPR036291">
    <property type="entry name" value="NAD(P)-bd_dom_sf"/>
</dbReference>
<dbReference type="Pfam" id="PF01370">
    <property type="entry name" value="Epimerase"/>
    <property type="match status" value="1"/>
</dbReference>
<evidence type="ECO:0000256" key="1">
    <source>
        <dbReference type="ARBA" id="ARBA00007637"/>
    </source>
</evidence>
<proteinExistence type="inferred from homology"/>
<dbReference type="InterPro" id="IPR020904">
    <property type="entry name" value="Sc_DH/Rdtase_CS"/>
</dbReference>
<sequence length="238" mass="24733">MARRRVLLTGAAGGVARLLRPGLTDLDGYEVVLTDRVDVPGGVVGDLADPEFVATVTKGIDAIVHLAANPDPASSWDQLRVPNVEVVAAVLGSGVSRIVLASSAHVMGQYVGADRPLVDPDWPVAPCCAYGATKAFAEAMGRAHAYRTGARVVALRLGATTAEPPASSALSSWLGPADLCQLVVRALEADVSYAVCAGVSANTRTTWDLRNPLGYRPVLDSEDYAASVPVDDGWGPCT</sequence>
<keyword evidence="6" id="KW-1185">Reference proteome</keyword>
<protein>
    <submittedName>
        <fullName evidence="5">Nucleoside-diphosphate-sugar epimerase</fullName>
    </submittedName>
</protein>
<evidence type="ECO:0000256" key="2">
    <source>
        <dbReference type="ARBA" id="ARBA00023002"/>
    </source>
</evidence>
<reference evidence="5" key="1">
    <citation type="submission" date="2020-10" db="EMBL/GenBank/DDBJ databases">
        <title>Sequencing the genomes of 1000 actinobacteria strains.</title>
        <authorList>
            <person name="Klenk H.-P."/>
        </authorList>
    </citation>
    <scope>NUCLEOTIDE SEQUENCE</scope>
    <source>
        <strain evidence="5">DSM 45354</strain>
    </source>
</reference>
<accession>A0A927RES4</accession>
<comment type="caution">
    <text evidence="5">The sequence shown here is derived from an EMBL/GenBank/DDBJ whole genome shotgun (WGS) entry which is preliminary data.</text>
</comment>
<gene>
    <name evidence="5" type="ORF">HEB94_009362</name>
</gene>
<dbReference type="PROSITE" id="PS00061">
    <property type="entry name" value="ADH_SHORT"/>
    <property type="match status" value="1"/>
</dbReference>